<name>A0A0A8XNA5_ARUDO</name>
<dbReference type="AlphaFoldDB" id="A0A0A8XNA5"/>
<evidence type="ECO:0000313" key="1">
    <source>
        <dbReference type="EMBL" id="JAD14696.1"/>
    </source>
</evidence>
<proteinExistence type="predicted"/>
<protein>
    <submittedName>
        <fullName evidence="1">GSVIVT01015456001</fullName>
    </submittedName>
</protein>
<reference evidence="1" key="1">
    <citation type="submission" date="2014-09" db="EMBL/GenBank/DDBJ databases">
        <authorList>
            <person name="Magalhaes I.L.F."/>
            <person name="Oliveira U."/>
            <person name="Santos F.R."/>
            <person name="Vidigal T.H.D.A."/>
            <person name="Brescovit A.D."/>
            <person name="Santos A.J."/>
        </authorList>
    </citation>
    <scope>NUCLEOTIDE SEQUENCE</scope>
    <source>
        <tissue evidence="1">Shoot tissue taken approximately 20 cm above the soil surface</tissue>
    </source>
</reference>
<dbReference type="EMBL" id="GBRH01283199">
    <property type="protein sequence ID" value="JAD14696.1"/>
    <property type="molecule type" value="Transcribed_RNA"/>
</dbReference>
<sequence length="25" mass="2764">MIPSSTESWCIVDLKNTVIVIRATS</sequence>
<accession>A0A0A8XNA5</accession>
<organism evidence="1">
    <name type="scientific">Arundo donax</name>
    <name type="common">Giant reed</name>
    <name type="synonym">Donax arundinaceus</name>
    <dbReference type="NCBI Taxonomy" id="35708"/>
    <lineage>
        <taxon>Eukaryota</taxon>
        <taxon>Viridiplantae</taxon>
        <taxon>Streptophyta</taxon>
        <taxon>Embryophyta</taxon>
        <taxon>Tracheophyta</taxon>
        <taxon>Spermatophyta</taxon>
        <taxon>Magnoliopsida</taxon>
        <taxon>Liliopsida</taxon>
        <taxon>Poales</taxon>
        <taxon>Poaceae</taxon>
        <taxon>PACMAD clade</taxon>
        <taxon>Arundinoideae</taxon>
        <taxon>Arundineae</taxon>
        <taxon>Arundo</taxon>
    </lineage>
</organism>
<reference evidence="1" key="2">
    <citation type="journal article" date="2015" name="Data Brief">
        <title>Shoot transcriptome of the giant reed, Arundo donax.</title>
        <authorList>
            <person name="Barrero R.A."/>
            <person name="Guerrero F.D."/>
            <person name="Moolhuijzen P."/>
            <person name="Goolsby J.A."/>
            <person name="Tidwell J."/>
            <person name="Bellgard S.E."/>
            <person name="Bellgard M.I."/>
        </authorList>
    </citation>
    <scope>NUCLEOTIDE SEQUENCE</scope>
    <source>
        <tissue evidence="1">Shoot tissue taken approximately 20 cm above the soil surface</tissue>
    </source>
</reference>